<keyword evidence="2" id="KW-1185">Reference proteome</keyword>
<dbReference type="Proteomes" id="UP000286482">
    <property type="component" value="Unassembled WGS sequence"/>
</dbReference>
<dbReference type="RefSeq" id="WP_120353091.1">
    <property type="nucleotide sequence ID" value="NZ_RAQO01000001.1"/>
</dbReference>
<evidence type="ECO:0008006" key="3">
    <source>
        <dbReference type="Google" id="ProtNLM"/>
    </source>
</evidence>
<sequence length="260" mass="28320">MNFYSIQDKQKILINNPNQQPFSNKMLLVEHKDIKAFYAPFDFVNHKSRLVIIGISPGKTQASSANSVYSSLVNQGVSHIKAEKIAKEVASFRGPLRSNLIKLLDSIGIHNVLNLASSSALFTEEANQLVHYTSAFRYPVLKNGKPISSAKGYINQPILAGMVDDLLTNELLALKGAIILPLGQGVADLVLDLASKGIIDESCVLTGLPHPSGANAERIKYFLGEKSIDELSVKTNPITLDIAKETLVTKVMHLKKSVNS</sequence>
<organism evidence="1 2">
    <name type="scientific">Alginatibacterium sediminis</name>
    <dbReference type="NCBI Taxonomy" id="2164068"/>
    <lineage>
        <taxon>Bacteria</taxon>
        <taxon>Pseudomonadati</taxon>
        <taxon>Pseudomonadota</taxon>
        <taxon>Gammaproteobacteria</taxon>
        <taxon>Alteromonadales</taxon>
        <taxon>Alteromonadaceae</taxon>
        <taxon>Alginatibacterium</taxon>
    </lineage>
</organism>
<protein>
    <recommendedName>
        <fullName evidence="3">Uracil-DNA glycosylase-like domain-containing protein</fullName>
    </recommendedName>
</protein>
<name>A0A420ENJ1_9ALTE</name>
<evidence type="ECO:0000313" key="1">
    <source>
        <dbReference type="EMBL" id="RKF22289.1"/>
    </source>
</evidence>
<proteinExistence type="predicted"/>
<reference evidence="1 2" key="1">
    <citation type="submission" date="2018-09" db="EMBL/GenBank/DDBJ databases">
        <authorList>
            <person name="Wang Z."/>
        </authorList>
    </citation>
    <scope>NUCLEOTIDE SEQUENCE [LARGE SCALE GENOMIC DNA]</scope>
    <source>
        <strain evidence="1 2">ALS 81</strain>
    </source>
</reference>
<evidence type="ECO:0000313" key="2">
    <source>
        <dbReference type="Proteomes" id="UP000286482"/>
    </source>
</evidence>
<accession>A0A420ENJ1</accession>
<dbReference type="EMBL" id="RAQO01000001">
    <property type="protein sequence ID" value="RKF22289.1"/>
    <property type="molecule type" value="Genomic_DNA"/>
</dbReference>
<comment type="caution">
    <text evidence="1">The sequence shown here is derived from an EMBL/GenBank/DDBJ whole genome shotgun (WGS) entry which is preliminary data.</text>
</comment>
<dbReference type="AlphaFoldDB" id="A0A420ENJ1"/>
<gene>
    <name evidence="1" type="ORF">DBZ36_01180</name>
</gene>
<dbReference type="OrthoDB" id="573462at2"/>